<feature type="transmembrane region" description="Helical" evidence="5">
    <location>
        <begin position="37"/>
        <end position="58"/>
    </location>
</feature>
<accession>A0A238JK15</accession>
<dbReference type="GO" id="GO:0016020">
    <property type="term" value="C:membrane"/>
    <property type="evidence" value="ECO:0007669"/>
    <property type="project" value="UniProtKB-SubCell"/>
</dbReference>
<evidence type="ECO:0000256" key="4">
    <source>
        <dbReference type="ARBA" id="ARBA00023136"/>
    </source>
</evidence>
<evidence type="ECO:0000313" key="7">
    <source>
        <dbReference type="EMBL" id="SMX31001.1"/>
    </source>
</evidence>
<feature type="transmembrane region" description="Helical" evidence="5">
    <location>
        <begin position="78"/>
        <end position="99"/>
    </location>
</feature>
<organism evidence="7 8">
    <name type="scientific">Octadecabacter ascidiaceicola</name>
    <dbReference type="NCBI Taxonomy" id="1655543"/>
    <lineage>
        <taxon>Bacteria</taxon>
        <taxon>Pseudomonadati</taxon>
        <taxon>Pseudomonadota</taxon>
        <taxon>Alphaproteobacteria</taxon>
        <taxon>Rhodobacterales</taxon>
        <taxon>Roseobacteraceae</taxon>
        <taxon>Octadecabacter</taxon>
    </lineage>
</organism>
<keyword evidence="4 5" id="KW-0472">Membrane</keyword>
<evidence type="ECO:0000256" key="1">
    <source>
        <dbReference type="ARBA" id="ARBA00004141"/>
    </source>
</evidence>
<keyword evidence="8" id="KW-1185">Reference proteome</keyword>
<dbReference type="Proteomes" id="UP000203464">
    <property type="component" value="Unassembled WGS sequence"/>
</dbReference>
<evidence type="ECO:0000256" key="2">
    <source>
        <dbReference type="ARBA" id="ARBA00022692"/>
    </source>
</evidence>
<feature type="domain" description="Yip1" evidence="6">
    <location>
        <begin position="15"/>
        <end position="190"/>
    </location>
</feature>
<gene>
    <name evidence="7" type="ORF">OCA8868_00139</name>
</gene>
<name>A0A238JK15_9RHOB</name>
<evidence type="ECO:0000313" key="8">
    <source>
        <dbReference type="Proteomes" id="UP000203464"/>
    </source>
</evidence>
<evidence type="ECO:0000259" key="6">
    <source>
        <dbReference type="Pfam" id="PF04893"/>
    </source>
</evidence>
<evidence type="ECO:0000256" key="3">
    <source>
        <dbReference type="ARBA" id="ARBA00022989"/>
    </source>
</evidence>
<reference evidence="8" key="1">
    <citation type="submission" date="2017-05" db="EMBL/GenBank/DDBJ databases">
        <authorList>
            <person name="Rodrigo-Torres L."/>
            <person name="Arahal R. D."/>
            <person name="Lucena T."/>
        </authorList>
    </citation>
    <scope>NUCLEOTIDE SEQUENCE [LARGE SCALE GENOMIC DNA]</scope>
    <source>
        <strain evidence="8">CECT 8868</strain>
    </source>
</reference>
<feature type="transmembrane region" description="Helical" evidence="5">
    <location>
        <begin position="137"/>
        <end position="155"/>
    </location>
</feature>
<evidence type="ECO:0000256" key="5">
    <source>
        <dbReference type="SAM" id="Phobius"/>
    </source>
</evidence>
<dbReference type="OrthoDB" id="7872013at2"/>
<dbReference type="AlphaFoldDB" id="A0A238JK15"/>
<comment type="subcellular location">
    <subcellularLocation>
        <location evidence="1">Membrane</location>
        <topology evidence="1">Multi-pass membrane protein</topology>
    </subcellularLocation>
</comment>
<dbReference type="EMBL" id="FXYD01000001">
    <property type="protein sequence ID" value="SMX31001.1"/>
    <property type="molecule type" value="Genomic_DNA"/>
</dbReference>
<keyword evidence="3 5" id="KW-1133">Transmembrane helix</keyword>
<keyword evidence="2 5" id="KW-0812">Transmembrane</keyword>
<feature type="transmembrane region" description="Helical" evidence="5">
    <location>
        <begin position="111"/>
        <end position="131"/>
    </location>
</feature>
<feature type="transmembrane region" description="Helical" evidence="5">
    <location>
        <begin position="176"/>
        <end position="199"/>
    </location>
</feature>
<protein>
    <submittedName>
        <fullName evidence="7">Yip1 domain protein</fullName>
    </submittedName>
</protein>
<dbReference type="InterPro" id="IPR006977">
    <property type="entry name" value="Yip1_dom"/>
</dbReference>
<proteinExistence type="predicted"/>
<dbReference type="RefSeq" id="WP_093994644.1">
    <property type="nucleotide sequence ID" value="NZ_FXYD01000001.1"/>
</dbReference>
<sequence>MELSFASLMEWTKLTVRNPRLAFELVKSAKLPLEVSILMIVLAGVVSAVAAGAHYILIGSPDIILPISETQGLQLERAGPFAQGAIAVVTGICGSLALFWVGKRMGGQGDLADIFSVTAVLQMVVTVLFVGVYLMDIVLPIFAFGLLLVAFYVSLRGLGHAVNVGHEFNSLGRSALVAVLATVGLFFVLVFVATALGLAPEGTIVPLPIGNEL</sequence>
<dbReference type="Pfam" id="PF04893">
    <property type="entry name" value="Yip1"/>
    <property type="match status" value="1"/>
</dbReference>